<organism evidence="2 3">
    <name type="scientific">Cryobacterium frigoriphilum</name>
    <dbReference type="NCBI Taxonomy" id="1259150"/>
    <lineage>
        <taxon>Bacteria</taxon>
        <taxon>Bacillati</taxon>
        <taxon>Actinomycetota</taxon>
        <taxon>Actinomycetes</taxon>
        <taxon>Micrococcales</taxon>
        <taxon>Microbacteriaceae</taxon>
        <taxon>Cryobacterium</taxon>
    </lineage>
</organism>
<keyword evidence="3" id="KW-1185">Reference proteome</keyword>
<gene>
    <name evidence="2" type="ORF">E3T55_16875</name>
</gene>
<dbReference type="AlphaFoldDB" id="A0A4R8ZUJ5"/>
<accession>A0A4R8ZUJ5</accession>
<evidence type="ECO:0000313" key="3">
    <source>
        <dbReference type="Proteomes" id="UP000297447"/>
    </source>
</evidence>
<evidence type="ECO:0000313" key="2">
    <source>
        <dbReference type="EMBL" id="TFD46543.1"/>
    </source>
</evidence>
<dbReference type="OrthoDB" id="5108561at2"/>
<sequence length="231" mass="23870">MTDAIAEHPDLFQSLPVNLQTDLVALGEANSDQEIAADTIETTALSGGYGEQIQTLAEAIQQDPEHPLAAVLQALAASDAVVGDVAADELTDSEKGEKGAHGDHDRGLSPEKIAAALAENPALFDKLPQELQTDLTELQATPEADRAADADAIKTTALEGGYGEQIQTIAERVVQNFADADADADADAEAGAAADVETDEADADVKTDADVKADSDVKTDADVKAGVHDAN</sequence>
<proteinExistence type="predicted"/>
<comment type="caution">
    <text evidence="2">The sequence shown here is derived from an EMBL/GenBank/DDBJ whole genome shotgun (WGS) entry which is preliminary data.</text>
</comment>
<reference evidence="2 3" key="1">
    <citation type="submission" date="2019-03" db="EMBL/GenBank/DDBJ databases">
        <title>Genomics of glacier-inhabiting Cryobacterium strains.</title>
        <authorList>
            <person name="Liu Q."/>
            <person name="Xin Y.-H."/>
        </authorList>
    </citation>
    <scope>NUCLEOTIDE SEQUENCE [LARGE SCALE GENOMIC DNA]</scope>
    <source>
        <strain evidence="2 3">Hh14</strain>
    </source>
</reference>
<dbReference type="Proteomes" id="UP000297447">
    <property type="component" value="Unassembled WGS sequence"/>
</dbReference>
<feature type="compositionally biased region" description="Basic and acidic residues" evidence="1">
    <location>
        <begin position="203"/>
        <end position="231"/>
    </location>
</feature>
<feature type="region of interest" description="Disordered" evidence="1">
    <location>
        <begin position="180"/>
        <end position="231"/>
    </location>
</feature>
<protein>
    <submittedName>
        <fullName evidence="2">Uncharacterized protein</fullName>
    </submittedName>
</protein>
<dbReference type="EMBL" id="SOHE01000072">
    <property type="protein sequence ID" value="TFD46543.1"/>
    <property type="molecule type" value="Genomic_DNA"/>
</dbReference>
<name>A0A4R8ZUJ5_9MICO</name>
<evidence type="ECO:0000256" key="1">
    <source>
        <dbReference type="SAM" id="MobiDB-lite"/>
    </source>
</evidence>